<gene>
    <name evidence="1" type="ORF">NEDG_00050</name>
</gene>
<protein>
    <submittedName>
        <fullName evidence="1">Uncharacterized protein</fullName>
    </submittedName>
</protein>
<evidence type="ECO:0000313" key="2">
    <source>
        <dbReference type="Proteomes" id="UP000185944"/>
    </source>
</evidence>
<dbReference type="EMBL" id="LTDL01000014">
    <property type="protein sequence ID" value="OAG31575.1"/>
    <property type="molecule type" value="Genomic_DNA"/>
</dbReference>
<accession>A0A177EHX6</accession>
<comment type="caution">
    <text evidence="1">The sequence shown here is derived from an EMBL/GenBank/DDBJ whole genome shotgun (WGS) entry which is preliminary data.</text>
</comment>
<reference evidence="1 2" key="1">
    <citation type="submission" date="2016-02" db="EMBL/GenBank/DDBJ databases">
        <title>Discovery of a natural microsporidian pathogen with a broad tissue tropism in Caenorhabditis elegans.</title>
        <authorList>
            <person name="Luallen R.J."/>
            <person name="Reinke A.W."/>
            <person name="Tong L."/>
            <person name="Botts M.R."/>
            <person name="Felix M.-A."/>
            <person name="Troemel E.R."/>
        </authorList>
    </citation>
    <scope>NUCLEOTIDE SEQUENCE [LARGE SCALE GENOMIC DNA]</scope>
    <source>
        <strain evidence="1 2">JUm2807</strain>
    </source>
</reference>
<name>A0A177EHX6_9MICR</name>
<dbReference type="RefSeq" id="XP_067545176.1">
    <property type="nucleotide sequence ID" value="XM_067687468.1"/>
</dbReference>
<organism evidence="1 2">
    <name type="scientific">Nematocida displodere</name>
    <dbReference type="NCBI Taxonomy" id="1805483"/>
    <lineage>
        <taxon>Eukaryota</taxon>
        <taxon>Fungi</taxon>
        <taxon>Fungi incertae sedis</taxon>
        <taxon>Microsporidia</taxon>
        <taxon>Nematocida</taxon>
    </lineage>
</organism>
<dbReference type="Proteomes" id="UP000185944">
    <property type="component" value="Unassembled WGS sequence"/>
</dbReference>
<sequence>MDTGYALFPDDTLPSVNDFKLSFSLGVSQVPTTTTDAVTSDLLVLARSVVETATEGVLFGELVAEPAPAGPLAQAEPSGPERCGEVDFEVPLMGAGEYELITFEALPEEVGRIVRAGENAYEMTSGEKKVRLVRASVDGSRYVVLASGQKAYSVSGACSVRKVKEARPSSL</sequence>
<dbReference type="VEuPathDB" id="MicrosporidiaDB:NEDG_00050"/>
<proteinExistence type="predicted"/>
<keyword evidence="2" id="KW-1185">Reference proteome</keyword>
<dbReference type="GeneID" id="93646400"/>
<evidence type="ECO:0000313" key="1">
    <source>
        <dbReference type="EMBL" id="OAG31575.1"/>
    </source>
</evidence>
<dbReference type="AlphaFoldDB" id="A0A177EHX6"/>